<dbReference type="EMBL" id="ACFG01000004">
    <property type="protein sequence ID" value="EEH64598.1"/>
    <property type="molecule type" value="Genomic_DNA"/>
</dbReference>
<evidence type="ECO:0000313" key="4">
    <source>
        <dbReference type="Proteomes" id="UP000010301"/>
    </source>
</evidence>
<keyword evidence="2" id="KW-0472">Membrane</keyword>
<keyword evidence="4" id="KW-1185">Reference proteome</keyword>
<feature type="transmembrane region" description="Helical" evidence="2">
    <location>
        <begin position="98"/>
        <end position="114"/>
    </location>
</feature>
<evidence type="ECO:0000313" key="3">
    <source>
        <dbReference type="EMBL" id="EEH64598.1"/>
    </source>
</evidence>
<feature type="transmembrane region" description="Helical" evidence="2">
    <location>
        <begin position="176"/>
        <end position="197"/>
    </location>
</feature>
<accession>C0VYU5</accession>
<dbReference type="STRING" id="525245.HMPREF0044_0335"/>
<dbReference type="HOGENOM" id="CLU_820470_0_0_11"/>
<evidence type="ECO:0000256" key="2">
    <source>
        <dbReference type="SAM" id="Phobius"/>
    </source>
</evidence>
<feature type="region of interest" description="Disordered" evidence="1">
    <location>
        <begin position="25"/>
        <end position="44"/>
    </location>
</feature>
<organism evidence="3 4">
    <name type="scientific">Gleimia coleocanis DSM 15436</name>
    <dbReference type="NCBI Taxonomy" id="525245"/>
    <lineage>
        <taxon>Bacteria</taxon>
        <taxon>Bacillati</taxon>
        <taxon>Actinomycetota</taxon>
        <taxon>Actinomycetes</taxon>
        <taxon>Actinomycetales</taxon>
        <taxon>Actinomycetaceae</taxon>
        <taxon>Gleimia</taxon>
    </lineage>
</organism>
<feature type="transmembrane region" description="Helical" evidence="2">
    <location>
        <begin position="311"/>
        <end position="330"/>
    </location>
</feature>
<keyword evidence="2" id="KW-1133">Transmembrane helix</keyword>
<evidence type="ECO:0000256" key="1">
    <source>
        <dbReference type="SAM" id="MobiDB-lite"/>
    </source>
</evidence>
<gene>
    <name evidence="3" type="ORF">HMPREF0044_0335</name>
</gene>
<reference evidence="3 4" key="1">
    <citation type="submission" date="2009-01" db="EMBL/GenBank/DDBJ databases">
        <authorList>
            <person name="Qin X."/>
            <person name="Bachman B."/>
            <person name="Battles P."/>
            <person name="Bell A."/>
            <person name="Bess C."/>
            <person name="Bickham C."/>
            <person name="Chaboub L."/>
            <person name="Chen D."/>
            <person name="Coyle M."/>
            <person name="Deiros D.R."/>
            <person name="Dinh H."/>
            <person name="Forbes L."/>
            <person name="Fowler G."/>
            <person name="Francisco L."/>
            <person name="Fu Q."/>
            <person name="Gubbala S."/>
            <person name="Hale W."/>
            <person name="Han Y."/>
            <person name="Hemphill L."/>
            <person name="Highlander S.K."/>
            <person name="Hirani K."/>
            <person name="Hogues M."/>
            <person name="Jackson L."/>
            <person name="Jakkamsetti A."/>
            <person name="Javaid M."/>
            <person name="Jiang H."/>
            <person name="Korchina V."/>
            <person name="Kovar C."/>
            <person name="Lara F."/>
            <person name="Lee S."/>
            <person name="Mata R."/>
            <person name="Mathew T."/>
            <person name="Moen C."/>
            <person name="Morales K."/>
            <person name="Munidasa M."/>
            <person name="Nazareth L."/>
            <person name="Ngo R."/>
            <person name="Nguyen L."/>
            <person name="Okwuonu G."/>
            <person name="Ongeri F."/>
            <person name="Patil S."/>
            <person name="Petrosino J."/>
            <person name="Pham C."/>
            <person name="Pham P."/>
            <person name="Pu L.-L."/>
            <person name="Puazo M."/>
            <person name="Raj R."/>
            <person name="Reid J."/>
            <person name="Rouhana J."/>
            <person name="Saada N."/>
            <person name="Shang Y."/>
            <person name="Simmons D."/>
            <person name="Thornton R."/>
            <person name="Warren J."/>
            <person name="Weissenberger G."/>
            <person name="Zhang J."/>
            <person name="Zhang L."/>
            <person name="Zhou C."/>
            <person name="Zhu D."/>
            <person name="Muzny D."/>
            <person name="Worley K."/>
            <person name="Gibbs R."/>
        </authorList>
    </citation>
    <scope>NUCLEOTIDE SEQUENCE [LARGE SCALE GENOMIC DNA]</scope>
    <source>
        <strain evidence="3 4">DSM 15436</strain>
    </source>
</reference>
<feature type="transmembrane region" description="Helical" evidence="2">
    <location>
        <begin position="203"/>
        <end position="220"/>
    </location>
</feature>
<name>C0VYU5_9ACTO</name>
<feature type="transmembrane region" description="Helical" evidence="2">
    <location>
        <begin position="232"/>
        <end position="253"/>
    </location>
</feature>
<protein>
    <submittedName>
        <fullName evidence="3">Uncharacterized protein</fullName>
    </submittedName>
</protein>
<feature type="transmembrane region" description="Helical" evidence="2">
    <location>
        <begin position="273"/>
        <end position="299"/>
    </location>
</feature>
<dbReference type="AlphaFoldDB" id="C0VYU5"/>
<dbReference type="eggNOG" id="ENOG5031H42">
    <property type="taxonomic scope" value="Bacteria"/>
</dbReference>
<feature type="transmembrane region" description="Helical" evidence="2">
    <location>
        <begin position="147"/>
        <end position="164"/>
    </location>
</feature>
<proteinExistence type="predicted"/>
<sequence>MSVPILKLFALTVTLWEHLSVSEESKTPTPLPKRSKKLHASHPANKSQTNRFFFDVLNRNDQFGNLIKLPLSYLSASTVVVLLFLTTVLFALTRIPDIITFTVVIAIVILAYGWKDLVEAPSEHGGLITILSVGIPNLLVIRLTGDLAWAGISLGITVLVAALYEMSRPLPRENLVESLASSVFGGIVAIVGSAWVALESSQLWATILLACTVMVAAAVVGNQFGSTLRANAIGAILGGAFSGVVLGFIAVAIDTHQRFLHLALNSFLMKVSPTIGILLLTISLGLALGAVITAIDALFGEHNRKCSEKGAFARGAMKFLLAVLPIYVLVRTGAF</sequence>
<feature type="transmembrane region" description="Helical" evidence="2">
    <location>
        <begin position="71"/>
        <end position="91"/>
    </location>
</feature>
<comment type="caution">
    <text evidence="3">The sequence shown here is derived from an EMBL/GenBank/DDBJ whole genome shotgun (WGS) entry which is preliminary data.</text>
</comment>
<keyword evidence="2" id="KW-0812">Transmembrane</keyword>
<dbReference type="Proteomes" id="UP000010301">
    <property type="component" value="Unassembled WGS sequence"/>
</dbReference>